<name>A0A6A5KVB8_9PLEO</name>
<dbReference type="AlphaFoldDB" id="A0A6A5KVB8"/>
<accession>A0A6A5KVB8</accession>
<reference evidence="1" key="1">
    <citation type="submission" date="2020-01" db="EMBL/GenBank/DDBJ databases">
        <authorList>
            <consortium name="DOE Joint Genome Institute"/>
            <person name="Haridas S."/>
            <person name="Albert R."/>
            <person name="Binder M."/>
            <person name="Bloem J."/>
            <person name="Labutti K."/>
            <person name="Salamov A."/>
            <person name="Andreopoulos B."/>
            <person name="Baker S.E."/>
            <person name="Barry K."/>
            <person name="Bills G."/>
            <person name="Bluhm B.H."/>
            <person name="Cannon C."/>
            <person name="Castanera R."/>
            <person name="Culley D.E."/>
            <person name="Daum C."/>
            <person name="Ezra D."/>
            <person name="Gonzalez J.B."/>
            <person name="Henrissat B."/>
            <person name="Kuo A."/>
            <person name="Liang C."/>
            <person name="Lipzen A."/>
            <person name="Lutzoni F."/>
            <person name="Magnuson J."/>
            <person name="Mondo S."/>
            <person name="Nolan M."/>
            <person name="Ohm R."/>
            <person name="Pangilinan J."/>
            <person name="Park H.-J."/>
            <person name="Ramirez L."/>
            <person name="Alfaro M."/>
            <person name="Sun H."/>
            <person name="Tritt A."/>
            <person name="Yoshinaga Y."/>
            <person name="Zwiers L.-H."/>
            <person name="Turgeon B.G."/>
            <person name="Goodwin S.B."/>
            <person name="Spatafora J.W."/>
            <person name="Crous P.W."/>
            <person name="Grigoriev I.V."/>
        </authorList>
    </citation>
    <scope>NUCLEOTIDE SEQUENCE</scope>
    <source>
        <strain evidence="1">P77</strain>
    </source>
</reference>
<keyword evidence="2" id="KW-1185">Reference proteome</keyword>
<dbReference type="Proteomes" id="UP000800040">
    <property type="component" value="Unassembled WGS sequence"/>
</dbReference>
<organism evidence="1 2">
    <name type="scientific">Decorospora gaudefroyi</name>
    <dbReference type="NCBI Taxonomy" id="184978"/>
    <lineage>
        <taxon>Eukaryota</taxon>
        <taxon>Fungi</taxon>
        <taxon>Dikarya</taxon>
        <taxon>Ascomycota</taxon>
        <taxon>Pezizomycotina</taxon>
        <taxon>Dothideomycetes</taxon>
        <taxon>Pleosporomycetidae</taxon>
        <taxon>Pleosporales</taxon>
        <taxon>Pleosporineae</taxon>
        <taxon>Pleosporaceae</taxon>
        <taxon>Decorospora</taxon>
    </lineage>
</organism>
<proteinExistence type="predicted"/>
<dbReference type="EMBL" id="ML975248">
    <property type="protein sequence ID" value="KAF1838926.1"/>
    <property type="molecule type" value="Genomic_DNA"/>
</dbReference>
<evidence type="ECO:0000313" key="1">
    <source>
        <dbReference type="EMBL" id="KAF1838926.1"/>
    </source>
</evidence>
<evidence type="ECO:0000313" key="2">
    <source>
        <dbReference type="Proteomes" id="UP000800040"/>
    </source>
</evidence>
<gene>
    <name evidence="1" type="ORF">BDW02DRAFT_564524</name>
</gene>
<protein>
    <submittedName>
        <fullName evidence="1">Uncharacterized protein</fullName>
    </submittedName>
</protein>
<sequence length="98" mass="11168">MSLFKSRGILISILVMSKHASQYSVQSLPSEYFCLYSVLTPRYPATPPHHFRKPRTSFGRRQSVWNRNEDREPTVCGSVPRRFLGTHGTLPASVNNSM</sequence>